<evidence type="ECO:0000256" key="2">
    <source>
        <dbReference type="SAM" id="Coils"/>
    </source>
</evidence>
<dbReference type="GO" id="GO:0003887">
    <property type="term" value="F:DNA-directed DNA polymerase activity"/>
    <property type="evidence" value="ECO:0007669"/>
    <property type="project" value="InterPro"/>
</dbReference>
<accession>A0A0A1IUC9</accession>
<protein>
    <submittedName>
        <fullName evidence="4">Putative DNA Polymerase</fullName>
    </submittedName>
</protein>
<dbReference type="SUPFAM" id="SSF53098">
    <property type="entry name" value="Ribonuclease H-like"/>
    <property type="match status" value="1"/>
</dbReference>
<evidence type="ECO:0000256" key="1">
    <source>
        <dbReference type="ARBA" id="ARBA00023109"/>
    </source>
</evidence>
<dbReference type="GO" id="GO:0006260">
    <property type="term" value="P:DNA replication"/>
    <property type="evidence" value="ECO:0007669"/>
    <property type="project" value="InterPro"/>
</dbReference>
<proteinExistence type="predicted"/>
<feature type="domain" description="DNA-directed DNA polymerase family A palm" evidence="3">
    <location>
        <begin position="586"/>
        <end position="799"/>
    </location>
</feature>
<dbReference type="InterPro" id="IPR043502">
    <property type="entry name" value="DNA/RNA_pol_sf"/>
</dbReference>
<dbReference type="GO" id="GO:0039693">
    <property type="term" value="P:viral DNA genome replication"/>
    <property type="evidence" value="ECO:0007669"/>
    <property type="project" value="UniProtKB-KW"/>
</dbReference>
<dbReference type="EMBL" id="LN610575">
    <property type="protein sequence ID" value="CEF89418.1"/>
    <property type="molecule type" value="Genomic_DNA"/>
</dbReference>
<keyword evidence="1" id="KW-0235">DNA replication</keyword>
<dbReference type="GO" id="GO:0003677">
    <property type="term" value="F:DNA binding"/>
    <property type="evidence" value="ECO:0007669"/>
    <property type="project" value="InterPro"/>
</dbReference>
<dbReference type="InterPro" id="IPR036397">
    <property type="entry name" value="RNaseH_sf"/>
</dbReference>
<reference evidence="4 5" key="1">
    <citation type="journal article" date="2015" name="PLoS ONE">
        <title>Investigation of a Large Collection of Pseudomonas aeruginosa Bacteriophages Collected from a Single Environmental Source in Abidjan, Cote d'Ivoire.</title>
        <authorList>
            <person name="Essoh C."/>
            <person name="Latino L."/>
            <person name="Midoux C."/>
            <person name="Blouin Y."/>
            <person name="Loukou G."/>
            <person name="Nguetta S.P."/>
            <person name="Lathro S."/>
            <person name="Cablanmian A."/>
            <person name="Kouassi A.K."/>
            <person name="Vergnaud G."/>
            <person name="Pourcel C."/>
        </authorList>
    </citation>
    <scope>NUCLEOTIDE SEQUENCE [LARGE SCALE GENOMIC DNA]</scope>
    <source>
        <strain evidence="4">Ab08</strain>
    </source>
</reference>
<organism evidence="4 5">
    <name type="scientific">Pseudomonas phage vB_PaeM_C2-10_Ab08</name>
    <dbReference type="NCBI Taxonomy" id="1548903"/>
    <lineage>
        <taxon>Viruses</taxon>
        <taxon>Duplodnaviria</taxon>
        <taxon>Heunggongvirae</taxon>
        <taxon>Uroviricota</taxon>
        <taxon>Caudoviricetes</taxon>
        <taxon>Vandenendeviridae</taxon>
        <taxon>Skurskavirinae</taxon>
        <taxon>Pakpunavirus</taxon>
        <taxon>Pakpunavirus CAb1</taxon>
    </lineage>
</organism>
<evidence type="ECO:0000313" key="5">
    <source>
        <dbReference type="Proteomes" id="UP000030224"/>
    </source>
</evidence>
<gene>
    <name evidence="4" type="primary">ORF104</name>
</gene>
<dbReference type="Proteomes" id="UP000030224">
    <property type="component" value="Segment"/>
</dbReference>
<dbReference type="Gene3D" id="3.30.70.370">
    <property type="match status" value="1"/>
</dbReference>
<feature type="coiled-coil region" evidence="2">
    <location>
        <begin position="813"/>
        <end position="840"/>
    </location>
</feature>
<dbReference type="InterPro" id="IPR001098">
    <property type="entry name" value="DNA-dir_DNA_pol_A_palm_dom"/>
</dbReference>
<name>A0A0A1IUC9_9CAUD</name>
<dbReference type="SMART" id="SM00482">
    <property type="entry name" value="POLAc"/>
    <property type="match status" value="1"/>
</dbReference>
<dbReference type="Gene3D" id="3.30.420.10">
    <property type="entry name" value="Ribonuclease H-like superfamily/Ribonuclease H"/>
    <property type="match status" value="1"/>
</dbReference>
<evidence type="ECO:0000259" key="3">
    <source>
        <dbReference type="SMART" id="SM00482"/>
    </source>
</evidence>
<dbReference type="Pfam" id="PF00476">
    <property type="entry name" value="DNA_pol_A"/>
    <property type="match status" value="1"/>
</dbReference>
<keyword evidence="1" id="KW-1194">Viral DNA replication</keyword>
<sequence length="904" mass="103521">MQQRFETIEQYLEWMGNNNFTNMTWDIEATGLLDETSIDYTASPYKIKPSYKHHCIVVEEHGGNILAFYDGPTYVFDGREYTERLPKASSMLHTEEVVTLKDYTPVEYIHLPLKEFKNYVLKRKIKRVVAHNMINFDLMSMKLVEDMDFTIGVEHRDGGLTTWSADTWMGKQVVFDDTLVISKTCNPDLFGGHSLDKLSRRAGGDTKIDFRKHLAPDVRFLDFAADMLYYCIYDVKANTAVWHWLQDHEDYQLSDRDNYIKNWLSPIQLEKKVAEIITYQEHRGFVLNVDLCEKAVKDLDAKMEERRARVEPVLPPRPATKKFMADYTPPKRQFKQNGEITSYLQKFIERIGAQLKEGDDRTMIFEGKEYKLPLPADVPLKTEMPAKIGDTTHIKQWLMGEFGWIPSEWKETDLTVDQKKIKLPMENIVAKIDRWLDVTYSTAYKEERLDGFGDYMKITPRSTRAYVRQRLIDRASKGGCKVLTNPSFTKGQEKEMCPDLERIAEQFPFAKDVIEYLTFKHRRSAILGGGMDWDEMEDGEEPEKGYLASIRQDGRIPTPADTCGAATSRMKHRKVANVPRITSLYGAELRELFGVGDGFFQIGYDFDSLEARKESAYCDQYDPTKEYCKSLMMEKPFDVHTMMAKRISEIIGRQFNRSPAKNVKYGCTYGAQAGKVAKTIGADLQTGQLVFDAFWDAAFPLKALKDDLTKQWEANGKKYIIGVDGRRVPTRSAHAILNSLFQSGGVICAKRAMVIHDQLLEKEGLKVDFFKEDWKNKPEFCQQMIAYHDEAQLEVTAKSVSFKMFPWSLVGGKPEGEKEQEEAEKKLKALAQAYKDEQLASTGKVWSDIAHYSKGEGGVFVAYCRAGELATKAVRAAGEFYSTPLVPIELTAGYIVGRSWKDCH</sequence>
<keyword evidence="2" id="KW-0175">Coiled coil</keyword>
<dbReference type="InterPro" id="IPR012337">
    <property type="entry name" value="RNaseH-like_sf"/>
</dbReference>
<dbReference type="SUPFAM" id="SSF56672">
    <property type="entry name" value="DNA/RNA polymerases"/>
    <property type="match status" value="1"/>
</dbReference>
<evidence type="ECO:0000313" key="4">
    <source>
        <dbReference type="EMBL" id="CEF89418.1"/>
    </source>
</evidence>